<dbReference type="InterPro" id="IPR000926">
    <property type="entry name" value="RibA"/>
</dbReference>
<evidence type="ECO:0000256" key="15">
    <source>
        <dbReference type="ARBA" id="ARBA00023239"/>
    </source>
</evidence>
<evidence type="ECO:0000256" key="8">
    <source>
        <dbReference type="ARBA" id="ARBA00022723"/>
    </source>
</evidence>
<evidence type="ECO:0000256" key="2">
    <source>
        <dbReference type="ARBA" id="ARBA00001946"/>
    </source>
</evidence>
<accession>A0AAV9IH30</accession>
<feature type="domain" description="GTP cyclohydrolase II" evidence="18">
    <location>
        <begin position="356"/>
        <end position="532"/>
    </location>
</feature>
<dbReference type="AlphaFoldDB" id="A0AAV9IH30"/>
<dbReference type="GO" id="GO:0005829">
    <property type="term" value="C:cytosol"/>
    <property type="evidence" value="ECO:0007669"/>
    <property type="project" value="TreeGrafter"/>
</dbReference>
<evidence type="ECO:0000313" key="20">
    <source>
        <dbReference type="Proteomes" id="UP001300502"/>
    </source>
</evidence>
<dbReference type="NCBIfam" id="TIGR00505">
    <property type="entry name" value="ribA"/>
    <property type="match status" value="1"/>
</dbReference>
<evidence type="ECO:0000259" key="18">
    <source>
        <dbReference type="Pfam" id="PF00925"/>
    </source>
</evidence>
<dbReference type="InterPro" id="IPR000422">
    <property type="entry name" value="DHBP_synthase_RibB"/>
</dbReference>
<dbReference type="GO" id="GO:0009231">
    <property type="term" value="P:riboflavin biosynthetic process"/>
    <property type="evidence" value="ECO:0007669"/>
    <property type="project" value="UniProtKB-KW"/>
</dbReference>
<evidence type="ECO:0000256" key="1">
    <source>
        <dbReference type="ARBA" id="ARBA00001936"/>
    </source>
</evidence>
<dbReference type="GO" id="GO:0005525">
    <property type="term" value="F:GTP binding"/>
    <property type="evidence" value="ECO:0007669"/>
    <property type="project" value="UniProtKB-KW"/>
</dbReference>
<evidence type="ECO:0000256" key="4">
    <source>
        <dbReference type="ARBA" id="ARBA00004853"/>
    </source>
</evidence>
<dbReference type="Pfam" id="PF00925">
    <property type="entry name" value="GTP_cyclohydro2"/>
    <property type="match status" value="1"/>
</dbReference>
<name>A0AAV9IH30_9RHOD</name>
<dbReference type="GO" id="GO:0046872">
    <property type="term" value="F:metal ion binding"/>
    <property type="evidence" value="ECO:0007669"/>
    <property type="project" value="UniProtKB-KW"/>
</dbReference>
<keyword evidence="15" id="KW-0456">Lyase</keyword>
<keyword evidence="8" id="KW-0479">Metal-binding</keyword>
<comment type="pathway">
    <text evidence="5">Cofactor biosynthesis; riboflavin biosynthesis; 2-hydroxy-3-oxobutyl phosphate from D-ribulose 5-phosphate: step 1/1.</text>
</comment>
<dbReference type="Gene3D" id="3.40.50.10990">
    <property type="entry name" value="GTP cyclohydrolase II"/>
    <property type="match status" value="1"/>
</dbReference>
<protein>
    <recommendedName>
        <fullName evidence="18">GTP cyclohydrolase II domain-containing protein</fullName>
    </recommendedName>
</protein>
<dbReference type="EMBL" id="JANCYU010000041">
    <property type="protein sequence ID" value="KAK4526588.1"/>
    <property type="molecule type" value="Genomic_DNA"/>
</dbReference>
<sequence length="561" mass="61421">MTTSQLSKEKRNAPVQTTGFVSSGLIGGYNNSLKKVDGCSSFIYRRPFHSYSHRLFYRSSVVSSLGGTLEFEEGSKLPSVLSLEKLSENGHKETYKTGERLPEMLSNNGLAKTLDGLSAQSKQRNSKGKVEETSYLSDGWCFGRESVLAAIEALQRGEFILVTDDENRENEGDLIMAAEKVTSESIAFMVRHTSGVLCVSLEPSRVEQLDLPPMVPLNSDPKGTAFTVSVDYKHGTTTGISASDRAKTIRALADPNVNAKDFQRPGHVFPLRYKEGGVLKRAGHTEAAVDFARIAGLYPAGVLAEVVNDKDGSMARLDDLVEFCKKHNIVLTSIADLIRWRRETEKLVFRVGETPAKLPTCHGVFDAYCFRSVLDDVEHIALVMGGPFHTENVSNDSSSLGGGQVPVLVRVHSECCTGDVFGSLRCDCGVQLQAAMKAVAEEGRGVILYLRGQEGRGIGLGHKLRAYALQDRGRDTVDANKDLGFPVDSREYGIGAQILVDLGVRNIRLMTNNPAKYTGLRGYGIHISERVPIITKATEENKAYLKAKKLKMGHWIPDAFD</sequence>
<comment type="pathway">
    <text evidence="4">Cofactor biosynthesis; riboflavin biosynthesis; 5-amino-6-(D-ribitylamino)uracil from GTP: step 1/4.</text>
</comment>
<evidence type="ECO:0000313" key="19">
    <source>
        <dbReference type="EMBL" id="KAK4526588.1"/>
    </source>
</evidence>
<proteinExistence type="inferred from homology"/>
<dbReference type="Gene3D" id="3.90.870.10">
    <property type="entry name" value="DHBP synthase"/>
    <property type="match status" value="1"/>
</dbReference>
<dbReference type="Proteomes" id="UP001300502">
    <property type="component" value="Unassembled WGS sequence"/>
</dbReference>
<gene>
    <name evidence="19" type="ORF">GAYE_SCF25G4504</name>
</gene>
<dbReference type="FunFam" id="3.90.870.10:FF:000001">
    <property type="entry name" value="Riboflavin biosynthesis protein RibBA"/>
    <property type="match status" value="1"/>
</dbReference>
<reference evidence="19 20" key="1">
    <citation type="submission" date="2022-07" db="EMBL/GenBank/DDBJ databases">
        <title>Genome-wide signatures of adaptation to extreme environments.</title>
        <authorList>
            <person name="Cho C.H."/>
            <person name="Yoon H.S."/>
        </authorList>
    </citation>
    <scope>NUCLEOTIDE SEQUENCE [LARGE SCALE GENOMIC DNA]</scope>
    <source>
        <strain evidence="19 20">108.79 E11</strain>
    </source>
</reference>
<keyword evidence="9" id="KW-0547">Nucleotide-binding</keyword>
<dbReference type="InterPro" id="IPR016299">
    <property type="entry name" value="Riboflavin_synth_RibBA"/>
</dbReference>
<keyword evidence="7" id="KW-0686">Riboflavin biosynthesis</keyword>
<evidence type="ECO:0000256" key="14">
    <source>
        <dbReference type="ARBA" id="ARBA00023211"/>
    </source>
</evidence>
<comment type="catalytic activity">
    <reaction evidence="17">
        <text>GTP + 4 H2O = 2,5-diamino-6-hydroxy-4-(5-phosphoribosylamino)-pyrimidine + formate + 2 phosphate + 3 H(+)</text>
        <dbReference type="Rhea" id="RHEA:23704"/>
        <dbReference type="ChEBI" id="CHEBI:15377"/>
        <dbReference type="ChEBI" id="CHEBI:15378"/>
        <dbReference type="ChEBI" id="CHEBI:15740"/>
        <dbReference type="ChEBI" id="CHEBI:37565"/>
        <dbReference type="ChEBI" id="CHEBI:43474"/>
        <dbReference type="ChEBI" id="CHEBI:58614"/>
        <dbReference type="EC" id="3.5.4.25"/>
    </reaction>
</comment>
<comment type="cofactor">
    <cofactor evidence="1">
        <name>Mn(2+)</name>
        <dbReference type="ChEBI" id="CHEBI:29035"/>
    </cofactor>
</comment>
<keyword evidence="11" id="KW-0862">Zinc</keyword>
<dbReference type="InterPro" id="IPR032677">
    <property type="entry name" value="GTP_cyclohydro_II"/>
</dbReference>
<dbReference type="HAMAP" id="MF_00180">
    <property type="entry name" value="RibB"/>
    <property type="match status" value="1"/>
</dbReference>
<dbReference type="SUPFAM" id="SSF55821">
    <property type="entry name" value="YrdC/RibB"/>
    <property type="match status" value="1"/>
</dbReference>
<dbReference type="NCBIfam" id="NF001591">
    <property type="entry name" value="PRK00393.1"/>
    <property type="match status" value="1"/>
</dbReference>
<evidence type="ECO:0000256" key="17">
    <source>
        <dbReference type="ARBA" id="ARBA00049295"/>
    </source>
</evidence>
<dbReference type="GO" id="GO:0003935">
    <property type="term" value="F:GTP cyclohydrolase II activity"/>
    <property type="evidence" value="ECO:0007669"/>
    <property type="project" value="UniProtKB-EC"/>
</dbReference>
<comment type="caution">
    <text evidence="19">The sequence shown here is derived from an EMBL/GenBank/DDBJ whole genome shotgun (WGS) entry which is preliminary data.</text>
</comment>
<dbReference type="HAMAP" id="MF_01283">
    <property type="entry name" value="RibBA"/>
    <property type="match status" value="1"/>
</dbReference>
<evidence type="ECO:0000256" key="12">
    <source>
        <dbReference type="ARBA" id="ARBA00022842"/>
    </source>
</evidence>
<evidence type="ECO:0000256" key="13">
    <source>
        <dbReference type="ARBA" id="ARBA00023134"/>
    </source>
</evidence>
<dbReference type="SUPFAM" id="SSF142695">
    <property type="entry name" value="RibA-like"/>
    <property type="match status" value="1"/>
</dbReference>
<keyword evidence="16" id="KW-0511">Multifunctional enzyme</keyword>
<evidence type="ECO:0000256" key="6">
    <source>
        <dbReference type="ARBA" id="ARBA00005520"/>
    </source>
</evidence>
<keyword evidence="14" id="KW-0464">Manganese</keyword>
<keyword evidence="10" id="KW-0378">Hydrolase</keyword>
<evidence type="ECO:0000256" key="9">
    <source>
        <dbReference type="ARBA" id="ARBA00022741"/>
    </source>
</evidence>
<dbReference type="NCBIfam" id="NF006803">
    <property type="entry name" value="PRK09311.1"/>
    <property type="match status" value="1"/>
</dbReference>
<evidence type="ECO:0000256" key="11">
    <source>
        <dbReference type="ARBA" id="ARBA00022833"/>
    </source>
</evidence>
<keyword evidence="20" id="KW-1185">Reference proteome</keyword>
<comment type="cofactor">
    <cofactor evidence="3">
        <name>Zn(2+)</name>
        <dbReference type="ChEBI" id="CHEBI:29105"/>
    </cofactor>
</comment>
<dbReference type="HAMAP" id="MF_00179">
    <property type="entry name" value="RibA"/>
    <property type="match status" value="1"/>
</dbReference>
<dbReference type="InterPro" id="IPR036144">
    <property type="entry name" value="RibA-like_sf"/>
</dbReference>
<evidence type="ECO:0000256" key="10">
    <source>
        <dbReference type="ARBA" id="ARBA00022801"/>
    </source>
</evidence>
<dbReference type="Pfam" id="PF00926">
    <property type="entry name" value="DHBP_synthase"/>
    <property type="match status" value="1"/>
</dbReference>
<comment type="similarity">
    <text evidence="6">In the N-terminal section; belongs to the DHBP synthase family.</text>
</comment>
<evidence type="ECO:0000256" key="16">
    <source>
        <dbReference type="ARBA" id="ARBA00023268"/>
    </source>
</evidence>
<dbReference type="PANTHER" id="PTHR21327">
    <property type="entry name" value="GTP CYCLOHYDROLASE II-RELATED"/>
    <property type="match status" value="1"/>
</dbReference>
<dbReference type="GO" id="GO:0008686">
    <property type="term" value="F:3,4-dihydroxy-2-butanone-4-phosphate synthase activity"/>
    <property type="evidence" value="ECO:0007669"/>
    <property type="project" value="InterPro"/>
</dbReference>
<dbReference type="CDD" id="cd00641">
    <property type="entry name" value="GTP_cyclohydro2"/>
    <property type="match status" value="1"/>
</dbReference>
<dbReference type="FunFam" id="3.40.50.10990:FF:000001">
    <property type="entry name" value="Riboflavin biosynthesis protein RibBA"/>
    <property type="match status" value="1"/>
</dbReference>
<dbReference type="PANTHER" id="PTHR21327:SF18">
    <property type="entry name" value="3,4-DIHYDROXY-2-BUTANONE 4-PHOSPHATE SYNTHASE"/>
    <property type="match status" value="1"/>
</dbReference>
<dbReference type="NCBIfam" id="TIGR00506">
    <property type="entry name" value="ribB"/>
    <property type="match status" value="1"/>
</dbReference>
<dbReference type="InterPro" id="IPR017945">
    <property type="entry name" value="DHBP_synth_RibB-like_a/b_dom"/>
</dbReference>
<comment type="cofactor">
    <cofactor evidence="2">
        <name>Mg(2+)</name>
        <dbReference type="ChEBI" id="CHEBI:18420"/>
    </cofactor>
</comment>
<organism evidence="19 20">
    <name type="scientific">Galdieria yellowstonensis</name>
    <dbReference type="NCBI Taxonomy" id="3028027"/>
    <lineage>
        <taxon>Eukaryota</taxon>
        <taxon>Rhodophyta</taxon>
        <taxon>Bangiophyceae</taxon>
        <taxon>Galdieriales</taxon>
        <taxon>Galdieriaceae</taxon>
        <taxon>Galdieria</taxon>
    </lineage>
</organism>
<keyword evidence="12" id="KW-0460">Magnesium</keyword>
<evidence type="ECO:0000256" key="5">
    <source>
        <dbReference type="ARBA" id="ARBA00004904"/>
    </source>
</evidence>
<keyword evidence="13" id="KW-0342">GTP-binding</keyword>
<evidence type="ECO:0000256" key="3">
    <source>
        <dbReference type="ARBA" id="ARBA00001947"/>
    </source>
</evidence>
<evidence type="ECO:0000256" key="7">
    <source>
        <dbReference type="ARBA" id="ARBA00022619"/>
    </source>
</evidence>